<reference evidence="1 2" key="1">
    <citation type="submission" date="2021-06" db="EMBL/GenBank/DDBJ databases">
        <authorList>
            <person name="Palmer J.M."/>
        </authorList>
    </citation>
    <scope>NUCLEOTIDE SEQUENCE [LARGE SCALE GENOMIC DNA]</scope>
    <source>
        <strain evidence="1 2">GA_2019</strain>
        <tissue evidence="1">Muscle</tissue>
    </source>
</reference>
<dbReference type="EMBL" id="JAHRIO010034022">
    <property type="protein sequence ID" value="MEQ2169778.1"/>
    <property type="molecule type" value="Genomic_DNA"/>
</dbReference>
<sequence length="60" mass="6959">VLGLTSAKPQEPQFNHQELTMEPPYWSAILIWLTTTPKVLFQQLTWSRQYLPIGYRLGNG</sequence>
<gene>
    <name evidence="1" type="ORF">GOODEAATRI_028675</name>
</gene>
<name>A0ABV0NEH8_9TELE</name>
<comment type="caution">
    <text evidence="1">The sequence shown here is derived from an EMBL/GenBank/DDBJ whole genome shotgun (WGS) entry which is preliminary data.</text>
</comment>
<evidence type="ECO:0000313" key="1">
    <source>
        <dbReference type="EMBL" id="MEQ2169778.1"/>
    </source>
</evidence>
<keyword evidence="2" id="KW-1185">Reference proteome</keyword>
<dbReference type="Proteomes" id="UP001476798">
    <property type="component" value="Unassembled WGS sequence"/>
</dbReference>
<evidence type="ECO:0000313" key="2">
    <source>
        <dbReference type="Proteomes" id="UP001476798"/>
    </source>
</evidence>
<proteinExistence type="predicted"/>
<accession>A0ABV0NEH8</accession>
<organism evidence="1 2">
    <name type="scientific">Goodea atripinnis</name>
    <dbReference type="NCBI Taxonomy" id="208336"/>
    <lineage>
        <taxon>Eukaryota</taxon>
        <taxon>Metazoa</taxon>
        <taxon>Chordata</taxon>
        <taxon>Craniata</taxon>
        <taxon>Vertebrata</taxon>
        <taxon>Euteleostomi</taxon>
        <taxon>Actinopterygii</taxon>
        <taxon>Neopterygii</taxon>
        <taxon>Teleostei</taxon>
        <taxon>Neoteleostei</taxon>
        <taxon>Acanthomorphata</taxon>
        <taxon>Ovalentaria</taxon>
        <taxon>Atherinomorphae</taxon>
        <taxon>Cyprinodontiformes</taxon>
        <taxon>Goodeidae</taxon>
        <taxon>Goodea</taxon>
    </lineage>
</organism>
<protein>
    <submittedName>
        <fullName evidence="1">Uncharacterized protein</fullName>
    </submittedName>
</protein>
<feature type="non-terminal residue" evidence="1">
    <location>
        <position position="1"/>
    </location>
</feature>